<name>A0A0R2BZ68_9LACO</name>
<dbReference type="PATRIC" id="fig|1133569.4.peg.2227"/>
<evidence type="ECO:0000313" key="1">
    <source>
        <dbReference type="EMBL" id="KRM84288.1"/>
    </source>
</evidence>
<dbReference type="Proteomes" id="UP000051576">
    <property type="component" value="Unassembled WGS sequence"/>
</dbReference>
<dbReference type="EMBL" id="AYYX01000084">
    <property type="protein sequence ID" value="KRM84288.1"/>
    <property type="molecule type" value="Genomic_DNA"/>
</dbReference>
<protein>
    <submittedName>
        <fullName evidence="1">Uncharacterized protein</fullName>
    </submittedName>
</protein>
<proteinExistence type="predicted"/>
<sequence>MGKIRHASLGIFAGHNPAGVTAMMLKQVLSQIRAPNTAKITKLVIIYKSINLRGLTQT</sequence>
<organism evidence="1 2">
    <name type="scientific">Liquorilactobacillus vini DSM 20605</name>
    <dbReference type="NCBI Taxonomy" id="1133569"/>
    <lineage>
        <taxon>Bacteria</taxon>
        <taxon>Bacillati</taxon>
        <taxon>Bacillota</taxon>
        <taxon>Bacilli</taxon>
        <taxon>Lactobacillales</taxon>
        <taxon>Lactobacillaceae</taxon>
        <taxon>Liquorilactobacillus</taxon>
    </lineage>
</organism>
<keyword evidence="2" id="KW-1185">Reference proteome</keyword>
<evidence type="ECO:0000313" key="2">
    <source>
        <dbReference type="Proteomes" id="UP000051576"/>
    </source>
</evidence>
<dbReference type="AlphaFoldDB" id="A0A0R2BZ68"/>
<gene>
    <name evidence="1" type="ORF">FD21_GL002064</name>
</gene>
<accession>A0A0R2BZ68</accession>
<dbReference type="RefSeq" id="WP_156397614.1">
    <property type="nucleotide sequence ID" value="NZ_AHYZ01000128.1"/>
</dbReference>
<reference evidence="1 2" key="1">
    <citation type="journal article" date="2015" name="Genome Announc.">
        <title>Expanding the biotechnology potential of lactobacilli through comparative genomics of 213 strains and associated genera.</title>
        <authorList>
            <person name="Sun Z."/>
            <person name="Harris H.M."/>
            <person name="McCann A."/>
            <person name="Guo C."/>
            <person name="Argimon S."/>
            <person name="Zhang W."/>
            <person name="Yang X."/>
            <person name="Jeffery I.B."/>
            <person name="Cooney J.C."/>
            <person name="Kagawa T.F."/>
            <person name="Liu W."/>
            <person name="Song Y."/>
            <person name="Salvetti E."/>
            <person name="Wrobel A."/>
            <person name="Rasinkangas P."/>
            <person name="Parkhill J."/>
            <person name="Rea M.C."/>
            <person name="O'Sullivan O."/>
            <person name="Ritari J."/>
            <person name="Douillard F.P."/>
            <person name="Paul Ross R."/>
            <person name="Yang R."/>
            <person name="Briner A.E."/>
            <person name="Felis G.E."/>
            <person name="de Vos W.M."/>
            <person name="Barrangou R."/>
            <person name="Klaenhammer T.R."/>
            <person name="Caufield P.W."/>
            <person name="Cui Y."/>
            <person name="Zhang H."/>
            <person name="O'Toole P.W."/>
        </authorList>
    </citation>
    <scope>NUCLEOTIDE SEQUENCE [LARGE SCALE GENOMIC DNA]</scope>
    <source>
        <strain evidence="1 2">DSM 20605</strain>
    </source>
</reference>
<comment type="caution">
    <text evidence="1">The sequence shown here is derived from an EMBL/GenBank/DDBJ whole genome shotgun (WGS) entry which is preliminary data.</text>
</comment>